<feature type="transmembrane region" description="Helical" evidence="1">
    <location>
        <begin position="927"/>
        <end position="953"/>
    </location>
</feature>
<feature type="transmembrane region" description="Helical" evidence="1">
    <location>
        <begin position="1368"/>
        <end position="1385"/>
    </location>
</feature>
<keyword evidence="1" id="KW-0812">Transmembrane</keyword>
<feature type="transmembrane region" description="Helical" evidence="1">
    <location>
        <begin position="64"/>
        <end position="81"/>
    </location>
</feature>
<gene>
    <name evidence="2" type="ORF">DERF_014420</name>
</gene>
<evidence type="ECO:0000313" key="2">
    <source>
        <dbReference type="EMBL" id="KAH9493682.1"/>
    </source>
</evidence>
<sequence>MSDNRFVFTLYFITRYKYHELFLMNFIIRQFAMKKNPECRWFIIQIVLSESTILLMIVSNRSDLIYQFLLLTFIQIEYLWLDQFRKILSYNFNANKLFIKYNVFNDNNHHLNTRYRSHISHLIHNGNLISKILIKTMSKAVWLSAVFINYTTYSVYINDDDNNGEISFITLIAYNLLMFNTAYRMTVMFSQLFDAMKYLLFIIEFFCLKFKQFIMIRLYRRRLLFWLIFMKKYNEFFREISILNQTVSGVFFCSEMISKLAIIFCTLFFSKQNSMNIYNWIIVTFLLSSFIYADCLYSRVARLPQCNQIGCRKLINWLAKFQRNRQCPNRSQRLLIRNSIKLNLFAQTMSNNRLGFSCGHVFFITKFKFVELFILNFFECFKYYVFRLEYSLDDYQNQRIPWTYQTFRRAIWITLNSWINILSFLHLIVYPTNIELKTMKNFESELQFDRCDLIFPPSIFVFVMLEYFWFTLFHEILTYKFKVSQLIVKYSHFNNDHLEPEYHRYITRFSHTGNFASNTLNVVVVINEIIFYLLIIHRIYSFYLNDEISMFFMIIFILLITNSSYRIEYMAGQLFVAMKYLLFINEFFKIQLKRLVIHLRWTIKLDRFLLLSKRRSIWTRFMKKYVQLYYEVAIFNKTISGVFLDIEAISKCSIVFCIMFYSKQIHMNIHNTIIVILSLAPFIYTNGLYSRVAQFPQFNQIASQKMMQWLARSQYRRHYRHDRNRLFIRDIIKSNLFVQTMSKNRFGISCGQKKKRETMSLMILMKMIQKLWLRYKCPSPISIRTIMQQCFQSWKQYAARIEYHPYDYQNHKIPWTLKTFRRTIIITFASAVNISFLITLVIGPEMIGLPISLNDMDHILHVNECRILAIYAIFTLLILEYMWLGVFRRILRYECRVNDIFIEYSCHDNNCHYLCANIHRYFTRFILIANIFFGMIYRLLTAGISIVFILIVYGKILSYLHSQIHLLNIILFILIAIFVYIHTSYTFGQLFISMKYLLFMIEFFRLQSKQLLQDLLEIVLQRNTINHHHHHRQQRHCKRIIINEHLIWQQFYRNYVKLYDDTSKLNCSLRAVFLSIEMISKCSIIFSSIFYGQQIHWNIFNSMFVLLLMCAFHSNMAIYSRVSLIPSYNEKCWHYLCDWNARKQYYLQCHRNQLIINNNHYPLAKSFNHHTIHLNLFIQTISMNQFAVSFFQSWKKYIARMDYNLDDYYRRTIPHTFQTFLPSITIVLAATITIVYLIILVAFPATATTILPFTLNDLEKILKFQSFNLILWYSIIVLFILETVWFVAFRKILIYDCRINDIFRKYQYFHNGETFVEPKYRHYFHWFMTITNLIANSTYKSLLYILILTLLRILYWVLYIYWDNRIDFMKVFIFIIVCIAIAWHTKHSFGILFISIRHLLQYIELFRIQVKQLVIRFKSKSRIRNFWHQFHRHYLILFNEISTMNYTSREFYIKMELISKFSIIISSLFYSQQQRMSVVNTILVILLLAVFFSTIAVYLWLSLIPSYNEQFYHSTMKRYVRSFVVVDNHHQHQKHQHHRHQRHFKQLQRIRQFRDRLKISHFIQSISENLFGFTCGQIFFINKYKWIELFMFNFVI</sequence>
<protein>
    <submittedName>
        <fullName evidence="2">Uncharacterized protein</fullName>
    </submittedName>
</protein>
<evidence type="ECO:0000256" key="1">
    <source>
        <dbReference type="SAM" id="Phobius"/>
    </source>
</evidence>
<reference evidence="2" key="1">
    <citation type="submission" date="2013-05" db="EMBL/GenBank/DDBJ databases">
        <authorList>
            <person name="Yim A.K.Y."/>
            <person name="Chan T.F."/>
            <person name="Ji K.M."/>
            <person name="Liu X.Y."/>
            <person name="Zhou J.W."/>
            <person name="Li R.Q."/>
            <person name="Yang K.Y."/>
            <person name="Li J."/>
            <person name="Li M."/>
            <person name="Law P.T.W."/>
            <person name="Wu Y.L."/>
            <person name="Cai Z.L."/>
            <person name="Qin H."/>
            <person name="Bao Y."/>
            <person name="Leung R.K.K."/>
            <person name="Ng P.K.S."/>
            <person name="Zou J."/>
            <person name="Zhong X.J."/>
            <person name="Ran P.X."/>
            <person name="Zhong N.S."/>
            <person name="Liu Z.G."/>
            <person name="Tsui S.K.W."/>
        </authorList>
    </citation>
    <scope>NUCLEOTIDE SEQUENCE</scope>
    <source>
        <strain evidence="2">Derf</strain>
        <tissue evidence="2">Whole organism</tissue>
    </source>
</reference>
<feature type="transmembrane region" description="Helical" evidence="1">
    <location>
        <begin position="1342"/>
        <end position="1362"/>
    </location>
</feature>
<feature type="transmembrane region" description="Helical" evidence="1">
    <location>
        <begin position="140"/>
        <end position="156"/>
    </location>
</feature>
<accession>A0A922HLY4</accession>
<feature type="transmembrane region" description="Helical" evidence="1">
    <location>
        <begin position="515"/>
        <end position="536"/>
    </location>
</feature>
<feature type="transmembrane region" description="Helical" evidence="1">
    <location>
        <begin position="1071"/>
        <end position="1091"/>
    </location>
</feature>
<keyword evidence="1" id="KW-0472">Membrane</keyword>
<name>A0A922HLY4_DERFA</name>
<feature type="transmembrane region" description="Helical" evidence="1">
    <location>
        <begin position="548"/>
        <end position="565"/>
    </location>
</feature>
<comment type="caution">
    <text evidence="2">The sequence shown here is derived from an EMBL/GenBank/DDBJ whole genome shotgun (WGS) entry which is preliminary data.</text>
</comment>
<feature type="transmembrane region" description="Helical" evidence="1">
    <location>
        <begin position="1482"/>
        <end position="1501"/>
    </location>
</feature>
<proteinExistence type="predicted"/>
<feature type="transmembrane region" description="Helical" evidence="1">
    <location>
        <begin position="451"/>
        <end position="470"/>
    </location>
</feature>
<dbReference type="Proteomes" id="UP000790347">
    <property type="component" value="Unassembled WGS sequence"/>
</dbReference>
<keyword evidence="3" id="KW-1185">Reference proteome</keyword>
<feature type="transmembrane region" description="Helical" evidence="1">
    <location>
        <begin position="1220"/>
        <end position="1250"/>
    </location>
</feature>
<feature type="transmembrane region" description="Helical" evidence="1">
    <location>
        <begin position="867"/>
        <end position="887"/>
    </location>
</feature>
<keyword evidence="1" id="KW-1133">Transmembrane helix</keyword>
<feature type="transmembrane region" description="Helical" evidence="1">
    <location>
        <begin position="1270"/>
        <end position="1289"/>
    </location>
</feature>
<evidence type="ECO:0000313" key="3">
    <source>
        <dbReference type="Proteomes" id="UP000790347"/>
    </source>
</evidence>
<feature type="transmembrane region" description="Helical" evidence="1">
    <location>
        <begin position="168"/>
        <end position="186"/>
    </location>
</feature>
<feature type="transmembrane region" description="Helical" evidence="1">
    <location>
        <begin position="277"/>
        <end position="293"/>
    </location>
</feature>
<feature type="transmembrane region" description="Helical" evidence="1">
    <location>
        <begin position="965"/>
        <end position="987"/>
    </location>
</feature>
<feature type="transmembrane region" description="Helical" evidence="1">
    <location>
        <begin position="1097"/>
        <end position="1119"/>
    </location>
</feature>
<feature type="transmembrane region" description="Helical" evidence="1">
    <location>
        <begin position="824"/>
        <end position="847"/>
    </location>
</feature>
<feature type="transmembrane region" description="Helical" evidence="1">
    <location>
        <begin position="249"/>
        <end position="270"/>
    </location>
</feature>
<feature type="non-terminal residue" evidence="2">
    <location>
        <position position="1596"/>
    </location>
</feature>
<organism evidence="2 3">
    <name type="scientific">Dermatophagoides farinae</name>
    <name type="common">American house dust mite</name>
    <dbReference type="NCBI Taxonomy" id="6954"/>
    <lineage>
        <taxon>Eukaryota</taxon>
        <taxon>Metazoa</taxon>
        <taxon>Ecdysozoa</taxon>
        <taxon>Arthropoda</taxon>
        <taxon>Chelicerata</taxon>
        <taxon>Arachnida</taxon>
        <taxon>Acari</taxon>
        <taxon>Acariformes</taxon>
        <taxon>Sarcoptiformes</taxon>
        <taxon>Astigmata</taxon>
        <taxon>Psoroptidia</taxon>
        <taxon>Analgoidea</taxon>
        <taxon>Pyroglyphidae</taxon>
        <taxon>Dermatophagoidinae</taxon>
        <taxon>Dermatophagoides</taxon>
    </lineage>
</organism>
<feature type="transmembrane region" description="Helical" evidence="1">
    <location>
        <begin position="40"/>
        <end position="58"/>
    </location>
</feature>
<reference evidence="2" key="2">
    <citation type="journal article" date="2022" name="Res Sq">
        <title>Comparative Genomics Reveals Insights into the Divergent Evolution of Astigmatic Mites and Household Pest Adaptations.</title>
        <authorList>
            <person name="Xiong Q."/>
            <person name="Wan A.T.-Y."/>
            <person name="Liu X.-Y."/>
            <person name="Fung C.S.-H."/>
            <person name="Xiao X."/>
            <person name="Malainual N."/>
            <person name="Hou J."/>
            <person name="Wang L."/>
            <person name="Wang M."/>
            <person name="Yang K."/>
            <person name="Cui Y."/>
            <person name="Leung E."/>
            <person name="Nong W."/>
            <person name="Shin S.-K."/>
            <person name="Au S."/>
            <person name="Jeong K.Y."/>
            <person name="Chew F.T."/>
            <person name="Hui J."/>
            <person name="Leung T.F."/>
            <person name="Tungtrongchitr A."/>
            <person name="Zhong N."/>
            <person name="Liu Z."/>
            <person name="Tsui S."/>
        </authorList>
    </citation>
    <scope>NUCLEOTIDE SEQUENCE</scope>
    <source>
        <strain evidence="2">Derf</strain>
        <tissue evidence="2">Whole organism</tissue>
    </source>
</reference>
<feature type="transmembrane region" description="Helical" evidence="1">
    <location>
        <begin position="198"/>
        <end position="219"/>
    </location>
</feature>
<feature type="transmembrane region" description="Helical" evidence="1">
    <location>
        <begin position="410"/>
        <end position="430"/>
    </location>
</feature>
<dbReference type="EMBL" id="ASGP02000008">
    <property type="protein sequence ID" value="KAH9493682.1"/>
    <property type="molecule type" value="Genomic_DNA"/>
</dbReference>